<dbReference type="PROSITE" id="PS00059">
    <property type="entry name" value="ADH_ZINC"/>
    <property type="match status" value="1"/>
</dbReference>
<dbReference type="AlphaFoldDB" id="A0A1G6U1R9"/>
<dbReference type="Pfam" id="PF08240">
    <property type="entry name" value="ADH_N"/>
    <property type="match status" value="1"/>
</dbReference>
<keyword evidence="4" id="KW-0560">Oxidoreductase</keyword>
<evidence type="ECO:0000313" key="6">
    <source>
        <dbReference type="EMBL" id="SDD35330.1"/>
    </source>
</evidence>
<feature type="domain" description="Alcohol dehydrogenase-like N-terminal" evidence="5">
    <location>
        <begin position="26"/>
        <end position="74"/>
    </location>
</feature>
<dbReference type="InterPro" id="IPR050129">
    <property type="entry name" value="Zn_alcohol_dh"/>
</dbReference>
<gene>
    <name evidence="6" type="ORF">SAMN05216174_11063</name>
</gene>
<dbReference type="EMBL" id="FMZZ01000010">
    <property type="protein sequence ID" value="SDD35330.1"/>
    <property type="molecule type" value="Genomic_DNA"/>
</dbReference>
<keyword evidence="7" id="KW-1185">Reference proteome</keyword>
<protein>
    <submittedName>
        <fullName evidence="6">Alcohol dehydrogenase</fullName>
    </submittedName>
</protein>
<name>A0A1G6U1R9_9PSEU</name>
<evidence type="ECO:0000313" key="7">
    <source>
        <dbReference type="Proteomes" id="UP000199501"/>
    </source>
</evidence>
<keyword evidence="3" id="KW-0862">Zinc</keyword>
<dbReference type="InterPro" id="IPR011032">
    <property type="entry name" value="GroES-like_sf"/>
</dbReference>
<evidence type="ECO:0000256" key="3">
    <source>
        <dbReference type="ARBA" id="ARBA00022833"/>
    </source>
</evidence>
<dbReference type="GO" id="GO:0008270">
    <property type="term" value="F:zinc ion binding"/>
    <property type="evidence" value="ECO:0007669"/>
    <property type="project" value="InterPro"/>
</dbReference>
<dbReference type="STRING" id="1271860.SAMN05216174_11063"/>
<dbReference type="GO" id="GO:0016491">
    <property type="term" value="F:oxidoreductase activity"/>
    <property type="evidence" value="ECO:0007669"/>
    <property type="project" value="UniProtKB-KW"/>
</dbReference>
<keyword evidence="2" id="KW-0479">Metal-binding</keyword>
<evidence type="ECO:0000256" key="2">
    <source>
        <dbReference type="ARBA" id="ARBA00022723"/>
    </source>
</evidence>
<dbReference type="PANTHER" id="PTHR43401:SF5">
    <property type="entry name" value="ALCOHOL DEHYDROGENASE-RELATED"/>
    <property type="match status" value="1"/>
</dbReference>
<accession>A0A1G6U1R9</accession>
<reference evidence="7" key="1">
    <citation type="submission" date="2016-10" db="EMBL/GenBank/DDBJ databases">
        <authorList>
            <person name="Varghese N."/>
            <person name="Submissions S."/>
        </authorList>
    </citation>
    <scope>NUCLEOTIDE SEQUENCE [LARGE SCALE GENOMIC DNA]</scope>
    <source>
        <strain evidence="7">IBRC-M 10403</strain>
    </source>
</reference>
<evidence type="ECO:0000256" key="4">
    <source>
        <dbReference type="ARBA" id="ARBA00023002"/>
    </source>
</evidence>
<sequence>MRAVVYAEFGGEPRVMTVADPAPTEHGAVIRVEATGLCRSDWHGWAGHEPDIRLPHVPGHEFAGTVAAVGSRVRGR</sequence>
<evidence type="ECO:0000256" key="1">
    <source>
        <dbReference type="ARBA" id="ARBA00001947"/>
    </source>
</evidence>
<dbReference type="PANTHER" id="PTHR43401">
    <property type="entry name" value="L-THREONINE 3-DEHYDROGENASE"/>
    <property type="match status" value="1"/>
</dbReference>
<organism evidence="6 7">
    <name type="scientific">Actinokineospora iranica</name>
    <dbReference type="NCBI Taxonomy" id="1271860"/>
    <lineage>
        <taxon>Bacteria</taxon>
        <taxon>Bacillati</taxon>
        <taxon>Actinomycetota</taxon>
        <taxon>Actinomycetes</taxon>
        <taxon>Pseudonocardiales</taxon>
        <taxon>Pseudonocardiaceae</taxon>
        <taxon>Actinokineospora</taxon>
    </lineage>
</organism>
<dbReference type="InterPro" id="IPR013154">
    <property type="entry name" value="ADH-like_N"/>
</dbReference>
<dbReference type="SUPFAM" id="SSF50129">
    <property type="entry name" value="GroES-like"/>
    <property type="match status" value="1"/>
</dbReference>
<evidence type="ECO:0000259" key="5">
    <source>
        <dbReference type="Pfam" id="PF08240"/>
    </source>
</evidence>
<dbReference type="Proteomes" id="UP000199501">
    <property type="component" value="Unassembled WGS sequence"/>
</dbReference>
<comment type="cofactor">
    <cofactor evidence="1">
        <name>Zn(2+)</name>
        <dbReference type="ChEBI" id="CHEBI:29105"/>
    </cofactor>
</comment>
<proteinExistence type="predicted"/>
<dbReference type="InterPro" id="IPR002328">
    <property type="entry name" value="ADH_Zn_CS"/>
</dbReference>
<dbReference type="Gene3D" id="3.90.180.10">
    <property type="entry name" value="Medium-chain alcohol dehydrogenases, catalytic domain"/>
    <property type="match status" value="1"/>
</dbReference>